<keyword evidence="3" id="KW-1185">Reference proteome</keyword>
<evidence type="ECO:0000259" key="1">
    <source>
        <dbReference type="SMART" id="SM01321"/>
    </source>
</evidence>
<dbReference type="KEGG" id="sfol:H3H32_22980"/>
<gene>
    <name evidence="2" type="ORF">H3H32_22980</name>
</gene>
<dbReference type="RefSeq" id="WP_182457948.1">
    <property type="nucleotide sequence ID" value="NZ_CP059732.1"/>
</dbReference>
<proteinExistence type="predicted"/>
<accession>A0A7G5GPP2</accession>
<feature type="domain" description="Transposase IS200-like" evidence="1">
    <location>
        <begin position="61"/>
        <end position="170"/>
    </location>
</feature>
<protein>
    <submittedName>
        <fullName evidence="2">Transposase</fullName>
    </submittedName>
</protein>
<name>A0A7G5GPP2_9BACT</name>
<dbReference type="GO" id="GO:0006313">
    <property type="term" value="P:DNA transposition"/>
    <property type="evidence" value="ECO:0007669"/>
    <property type="project" value="InterPro"/>
</dbReference>
<dbReference type="Gene3D" id="3.30.70.1290">
    <property type="entry name" value="Transposase IS200-like"/>
    <property type="match status" value="1"/>
</dbReference>
<dbReference type="SUPFAM" id="SSF143422">
    <property type="entry name" value="Transposase IS200-like"/>
    <property type="match status" value="1"/>
</dbReference>
<dbReference type="InterPro" id="IPR052715">
    <property type="entry name" value="RAYT_transposase"/>
</dbReference>
<sequence>MPPGETLFITYRLHGTVPFAILRQLQEEHDWLIQQNSREDESLEVAKKRLEGRYFVSFDQYIDTCRSGADWLKNEEIAELVKQSLHFGHTTHYHLHAYCVMPNHVHVLLTVLCEDMPFYKILQRLKTYTAVRANRLLNRTGQPFWQSESYDHAVRNEKSFKRIVNYILQNPVKAGLVTDWEDWPHSYCQYE</sequence>
<dbReference type="PANTHER" id="PTHR36966">
    <property type="entry name" value="REP-ASSOCIATED TYROSINE TRANSPOSASE"/>
    <property type="match status" value="1"/>
</dbReference>
<dbReference type="GO" id="GO:0043565">
    <property type="term" value="F:sequence-specific DNA binding"/>
    <property type="evidence" value="ECO:0007669"/>
    <property type="project" value="TreeGrafter"/>
</dbReference>
<dbReference type="Proteomes" id="UP000515369">
    <property type="component" value="Chromosome"/>
</dbReference>
<evidence type="ECO:0000313" key="3">
    <source>
        <dbReference type="Proteomes" id="UP000515369"/>
    </source>
</evidence>
<dbReference type="InterPro" id="IPR002686">
    <property type="entry name" value="Transposase_17"/>
</dbReference>
<dbReference type="InterPro" id="IPR036515">
    <property type="entry name" value="Transposase_17_sf"/>
</dbReference>
<dbReference type="EMBL" id="CP059732">
    <property type="protein sequence ID" value="QMW00834.1"/>
    <property type="molecule type" value="Genomic_DNA"/>
</dbReference>
<dbReference type="AlphaFoldDB" id="A0A7G5GPP2"/>
<dbReference type="SMART" id="SM01321">
    <property type="entry name" value="Y1_Tnp"/>
    <property type="match status" value="1"/>
</dbReference>
<dbReference type="NCBIfam" id="NF047646">
    <property type="entry name" value="REP_Tyr_transpos"/>
    <property type="match status" value="1"/>
</dbReference>
<dbReference type="PANTHER" id="PTHR36966:SF1">
    <property type="entry name" value="REP-ASSOCIATED TYROSINE TRANSPOSASE"/>
    <property type="match status" value="1"/>
</dbReference>
<dbReference type="GO" id="GO:0004803">
    <property type="term" value="F:transposase activity"/>
    <property type="evidence" value="ECO:0007669"/>
    <property type="project" value="InterPro"/>
</dbReference>
<dbReference type="Pfam" id="PF01797">
    <property type="entry name" value="Y1_Tnp"/>
    <property type="match status" value="1"/>
</dbReference>
<organism evidence="2 3">
    <name type="scientific">Spirosoma foliorum</name>
    <dbReference type="NCBI Taxonomy" id="2710596"/>
    <lineage>
        <taxon>Bacteria</taxon>
        <taxon>Pseudomonadati</taxon>
        <taxon>Bacteroidota</taxon>
        <taxon>Cytophagia</taxon>
        <taxon>Cytophagales</taxon>
        <taxon>Cytophagaceae</taxon>
        <taxon>Spirosoma</taxon>
    </lineage>
</organism>
<reference evidence="2 3" key="1">
    <citation type="submission" date="2020-07" db="EMBL/GenBank/DDBJ databases">
        <title>Spirosoma foliorum sp. nov., isolated from the leaves on the Nejang mountain Korea, Republic of.</title>
        <authorList>
            <person name="Ho H."/>
            <person name="Lee Y.-J."/>
            <person name="Nurcahyanto D.-A."/>
            <person name="Kim S.-G."/>
        </authorList>
    </citation>
    <scope>NUCLEOTIDE SEQUENCE [LARGE SCALE GENOMIC DNA]</scope>
    <source>
        <strain evidence="2 3">PL0136</strain>
    </source>
</reference>
<evidence type="ECO:0000313" key="2">
    <source>
        <dbReference type="EMBL" id="QMW00834.1"/>
    </source>
</evidence>